<keyword evidence="2" id="KW-1185">Reference proteome</keyword>
<dbReference type="EMBL" id="CP046914">
    <property type="protein sequence ID" value="QGZ64327.1"/>
    <property type="molecule type" value="Genomic_DNA"/>
</dbReference>
<dbReference type="AlphaFoldDB" id="A0A7Z2JG94"/>
<sequence>MKTLFTQSDARFVLSLALEIATDQAAQAGVELESATGSAIYDDVIESTLAKFAPTVTMDEFYCLLSRPDVLH</sequence>
<dbReference type="OrthoDB" id="9104630at2"/>
<evidence type="ECO:0000313" key="1">
    <source>
        <dbReference type="EMBL" id="QGZ64327.1"/>
    </source>
</evidence>
<organism evidence="1 2">
    <name type="scientific">Paraburkholderia acidisoli</name>
    <dbReference type="NCBI Taxonomy" id="2571748"/>
    <lineage>
        <taxon>Bacteria</taxon>
        <taxon>Pseudomonadati</taxon>
        <taxon>Pseudomonadota</taxon>
        <taxon>Betaproteobacteria</taxon>
        <taxon>Burkholderiales</taxon>
        <taxon>Burkholderiaceae</taxon>
        <taxon>Paraburkholderia</taxon>
    </lineage>
</organism>
<proteinExistence type="predicted"/>
<gene>
    <name evidence="1" type="ORF">FAZ98_21645</name>
</gene>
<dbReference type="RefSeq" id="WP_158953646.1">
    <property type="nucleotide sequence ID" value="NZ_CP046914.1"/>
</dbReference>
<name>A0A7Z2JG94_9BURK</name>
<evidence type="ECO:0000313" key="2">
    <source>
        <dbReference type="Proteomes" id="UP000433577"/>
    </source>
</evidence>
<accession>A0A7Z2JG94</accession>
<protein>
    <submittedName>
        <fullName evidence="1">Uncharacterized protein</fullName>
    </submittedName>
</protein>
<dbReference type="KEGG" id="pacs:FAZ98_21645"/>
<reference evidence="1 2" key="1">
    <citation type="submission" date="2019-12" db="EMBL/GenBank/DDBJ databases">
        <title>Paraburkholderia acidiphila 7Q-K02 sp. nov and Paraburkholderia acidisoli DHF22 sp. nov., two strains isolated from forest soil.</title>
        <authorList>
            <person name="Gao Z."/>
            <person name="Qiu L."/>
        </authorList>
    </citation>
    <scope>NUCLEOTIDE SEQUENCE [LARGE SCALE GENOMIC DNA]</scope>
    <source>
        <strain evidence="1 2">DHF22</strain>
    </source>
</reference>
<dbReference type="Proteomes" id="UP000433577">
    <property type="component" value="Chromosome 2"/>
</dbReference>